<organism evidence="1 2">
    <name type="scientific">Zootermopsis nevadensis</name>
    <name type="common">Dampwood termite</name>
    <dbReference type="NCBI Taxonomy" id="136037"/>
    <lineage>
        <taxon>Eukaryota</taxon>
        <taxon>Metazoa</taxon>
        <taxon>Ecdysozoa</taxon>
        <taxon>Arthropoda</taxon>
        <taxon>Hexapoda</taxon>
        <taxon>Insecta</taxon>
        <taxon>Pterygota</taxon>
        <taxon>Neoptera</taxon>
        <taxon>Polyneoptera</taxon>
        <taxon>Dictyoptera</taxon>
        <taxon>Blattodea</taxon>
        <taxon>Blattoidea</taxon>
        <taxon>Termitoidae</taxon>
        <taxon>Termopsidae</taxon>
        <taxon>Zootermopsis</taxon>
    </lineage>
</organism>
<proteinExistence type="predicted"/>
<keyword evidence="2" id="KW-1185">Reference proteome</keyword>
<dbReference type="EMBL" id="KK852415">
    <property type="protein sequence ID" value="KDR24378.1"/>
    <property type="molecule type" value="Genomic_DNA"/>
</dbReference>
<accession>A0A067RMU5</accession>
<protein>
    <submittedName>
        <fullName evidence="1">Uncharacterized protein</fullName>
    </submittedName>
</protein>
<gene>
    <name evidence="1" type="ORF">L798_04330</name>
</gene>
<name>A0A067RMU5_ZOONE</name>
<dbReference type="AlphaFoldDB" id="A0A067RMU5"/>
<sequence>MSWKTFTYRKYTHSKTIREGNFFYLNYNRDIRYLECTYQTPERQQ</sequence>
<dbReference type="Proteomes" id="UP000027135">
    <property type="component" value="Unassembled WGS sequence"/>
</dbReference>
<reference evidence="1 2" key="1">
    <citation type="journal article" date="2014" name="Nat. Commun.">
        <title>Molecular traces of alternative social organization in a termite genome.</title>
        <authorList>
            <person name="Terrapon N."/>
            <person name="Li C."/>
            <person name="Robertson H.M."/>
            <person name="Ji L."/>
            <person name="Meng X."/>
            <person name="Booth W."/>
            <person name="Chen Z."/>
            <person name="Childers C.P."/>
            <person name="Glastad K.M."/>
            <person name="Gokhale K."/>
            <person name="Gowin J."/>
            <person name="Gronenberg W."/>
            <person name="Hermansen R.A."/>
            <person name="Hu H."/>
            <person name="Hunt B.G."/>
            <person name="Huylmans A.K."/>
            <person name="Khalil S.M."/>
            <person name="Mitchell R.D."/>
            <person name="Munoz-Torres M.C."/>
            <person name="Mustard J.A."/>
            <person name="Pan H."/>
            <person name="Reese J.T."/>
            <person name="Scharf M.E."/>
            <person name="Sun F."/>
            <person name="Vogel H."/>
            <person name="Xiao J."/>
            <person name="Yang W."/>
            <person name="Yang Z."/>
            <person name="Yang Z."/>
            <person name="Zhou J."/>
            <person name="Zhu J."/>
            <person name="Brent C.S."/>
            <person name="Elsik C.G."/>
            <person name="Goodisman M.A."/>
            <person name="Liberles D.A."/>
            <person name="Roe R.M."/>
            <person name="Vargo E.L."/>
            <person name="Vilcinskas A."/>
            <person name="Wang J."/>
            <person name="Bornberg-Bauer E."/>
            <person name="Korb J."/>
            <person name="Zhang G."/>
            <person name="Liebig J."/>
        </authorList>
    </citation>
    <scope>NUCLEOTIDE SEQUENCE [LARGE SCALE GENOMIC DNA]</scope>
    <source>
        <tissue evidence="1">Whole organism</tissue>
    </source>
</reference>
<dbReference type="InParanoid" id="A0A067RMU5"/>
<evidence type="ECO:0000313" key="2">
    <source>
        <dbReference type="Proteomes" id="UP000027135"/>
    </source>
</evidence>
<evidence type="ECO:0000313" key="1">
    <source>
        <dbReference type="EMBL" id="KDR24378.1"/>
    </source>
</evidence>